<sequence>MSANCGGGDAHSREEAMLGRERAREKVECEGDEGPSLSLSLRNIDDRNGIV</sequence>
<reference evidence="2 3" key="1">
    <citation type="journal article" date="2013" name="Nat. Commun.">
        <title>The evolution and pathogenic mechanisms of the rice sheath blight pathogen.</title>
        <authorList>
            <person name="Zheng A."/>
            <person name="Lin R."/>
            <person name="Xu L."/>
            <person name="Qin P."/>
            <person name="Tang C."/>
            <person name="Ai P."/>
            <person name="Zhang D."/>
            <person name="Liu Y."/>
            <person name="Sun Z."/>
            <person name="Feng H."/>
            <person name="Wang Y."/>
            <person name="Chen Y."/>
            <person name="Liang X."/>
            <person name="Fu R."/>
            <person name="Li Q."/>
            <person name="Zhang J."/>
            <person name="Yu X."/>
            <person name="Xie Z."/>
            <person name="Ding L."/>
            <person name="Guan P."/>
            <person name="Tang J."/>
            <person name="Liang Y."/>
            <person name="Wang S."/>
            <person name="Deng Q."/>
            <person name="Li S."/>
            <person name="Zhu J."/>
            <person name="Wang L."/>
            <person name="Liu H."/>
            <person name="Li P."/>
        </authorList>
    </citation>
    <scope>NUCLEOTIDE SEQUENCE [LARGE SCALE GENOMIC DNA]</scope>
    <source>
        <strain evidence="3">AG-1 IA</strain>
    </source>
</reference>
<dbReference type="EMBL" id="AFRT01001471">
    <property type="protein sequence ID" value="ELU40262.1"/>
    <property type="molecule type" value="Genomic_DNA"/>
</dbReference>
<dbReference type="AlphaFoldDB" id="L8WU16"/>
<accession>L8WU16</accession>
<dbReference type="Proteomes" id="UP000011668">
    <property type="component" value="Unassembled WGS sequence"/>
</dbReference>
<organism evidence="2 3">
    <name type="scientific">Thanatephorus cucumeris (strain AG1-IA)</name>
    <name type="common">Rice sheath blight fungus</name>
    <name type="synonym">Rhizoctonia solani</name>
    <dbReference type="NCBI Taxonomy" id="983506"/>
    <lineage>
        <taxon>Eukaryota</taxon>
        <taxon>Fungi</taxon>
        <taxon>Dikarya</taxon>
        <taxon>Basidiomycota</taxon>
        <taxon>Agaricomycotina</taxon>
        <taxon>Agaricomycetes</taxon>
        <taxon>Cantharellales</taxon>
        <taxon>Ceratobasidiaceae</taxon>
        <taxon>Rhizoctonia</taxon>
        <taxon>Rhizoctonia solani AG-1</taxon>
    </lineage>
</organism>
<feature type="compositionally biased region" description="Basic and acidic residues" evidence="1">
    <location>
        <begin position="10"/>
        <end position="29"/>
    </location>
</feature>
<evidence type="ECO:0000256" key="1">
    <source>
        <dbReference type="SAM" id="MobiDB-lite"/>
    </source>
</evidence>
<gene>
    <name evidence="2" type="ORF">AG1IA_05709</name>
</gene>
<evidence type="ECO:0000313" key="2">
    <source>
        <dbReference type="EMBL" id="ELU40262.1"/>
    </source>
</evidence>
<comment type="caution">
    <text evidence="2">The sequence shown here is derived from an EMBL/GenBank/DDBJ whole genome shotgun (WGS) entry which is preliminary data.</text>
</comment>
<feature type="region of interest" description="Disordered" evidence="1">
    <location>
        <begin position="1"/>
        <end position="51"/>
    </location>
</feature>
<keyword evidence="3" id="KW-1185">Reference proteome</keyword>
<name>L8WU16_THACA</name>
<evidence type="ECO:0000313" key="3">
    <source>
        <dbReference type="Proteomes" id="UP000011668"/>
    </source>
</evidence>
<proteinExistence type="predicted"/>
<dbReference type="HOGENOM" id="CLU_3108058_0_0_1"/>
<protein>
    <submittedName>
        <fullName evidence="2">Uncharacterized protein</fullName>
    </submittedName>
</protein>